<evidence type="ECO:0000313" key="3">
    <source>
        <dbReference type="Proteomes" id="UP001595816"/>
    </source>
</evidence>
<dbReference type="SUPFAM" id="SSF50475">
    <property type="entry name" value="FMN-binding split barrel"/>
    <property type="match status" value="1"/>
</dbReference>
<evidence type="ECO:0000313" key="2">
    <source>
        <dbReference type="EMBL" id="MFC4132429.1"/>
    </source>
</evidence>
<organism evidence="2 3">
    <name type="scientific">Hamadaea flava</name>
    <dbReference type="NCBI Taxonomy" id="1742688"/>
    <lineage>
        <taxon>Bacteria</taxon>
        <taxon>Bacillati</taxon>
        <taxon>Actinomycetota</taxon>
        <taxon>Actinomycetes</taxon>
        <taxon>Micromonosporales</taxon>
        <taxon>Micromonosporaceae</taxon>
        <taxon>Hamadaea</taxon>
    </lineage>
</organism>
<dbReference type="InterPro" id="IPR012349">
    <property type="entry name" value="Split_barrel_FMN-bd"/>
</dbReference>
<dbReference type="Pfam" id="PF12900">
    <property type="entry name" value="Pyridox_ox_2"/>
    <property type="match status" value="1"/>
</dbReference>
<dbReference type="Proteomes" id="UP001595816">
    <property type="component" value="Unassembled WGS sequence"/>
</dbReference>
<dbReference type="PANTHER" id="PTHR35176">
    <property type="entry name" value="HEME OXYGENASE HI_0854-RELATED"/>
    <property type="match status" value="1"/>
</dbReference>
<accession>A0ABV8LQB4</accession>
<dbReference type="PANTHER" id="PTHR35176:SF6">
    <property type="entry name" value="HEME OXYGENASE HI_0854-RELATED"/>
    <property type="match status" value="1"/>
</dbReference>
<dbReference type="InterPro" id="IPR052019">
    <property type="entry name" value="F420H2_bilvrd_red/Heme_oxyg"/>
</dbReference>
<dbReference type="InterPro" id="IPR024747">
    <property type="entry name" value="Pyridox_Oxase-rel"/>
</dbReference>
<keyword evidence="3" id="KW-1185">Reference proteome</keyword>
<keyword evidence="1" id="KW-0560">Oxidoreductase</keyword>
<protein>
    <submittedName>
        <fullName evidence="2">Pyridoxamine 5'-phosphate oxidase family protein</fullName>
    </submittedName>
</protein>
<name>A0ABV8LQB4_9ACTN</name>
<dbReference type="RefSeq" id="WP_253753258.1">
    <property type="nucleotide sequence ID" value="NZ_JAMZDZ010000001.1"/>
</dbReference>
<proteinExistence type="predicted"/>
<comment type="caution">
    <text evidence="2">The sequence shown here is derived from an EMBL/GenBank/DDBJ whole genome shotgun (WGS) entry which is preliminary data.</text>
</comment>
<sequence length="154" mass="16652">MELKQGDLRLLETDLARRLLGSTELARVAYVAKDGTPRVFPVMFHWTGDELVFGTFAGSAKIAALRTRPAVALTIDTAGPPPEVLLLRGQATVTDVDGILPEYAAAHHHYYGPEQGARNIADVAQSGRKMVRVGLVPDWVGTLDFVSRFPAALS</sequence>
<dbReference type="EMBL" id="JBHSAY010000009">
    <property type="protein sequence ID" value="MFC4132429.1"/>
    <property type="molecule type" value="Genomic_DNA"/>
</dbReference>
<gene>
    <name evidence="2" type="ORF">ACFOZ4_17615</name>
</gene>
<dbReference type="Gene3D" id="2.30.110.10">
    <property type="entry name" value="Electron Transport, Fmn-binding Protein, Chain A"/>
    <property type="match status" value="1"/>
</dbReference>
<evidence type="ECO:0000256" key="1">
    <source>
        <dbReference type="ARBA" id="ARBA00023002"/>
    </source>
</evidence>
<reference evidence="3" key="1">
    <citation type="journal article" date="2019" name="Int. J. Syst. Evol. Microbiol.">
        <title>The Global Catalogue of Microorganisms (GCM) 10K type strain sequencing project: providing services to taxonomists for standard genome sequencing and annotation.</title>
        <authorList>
            <consortium name="The Broad Institute Genomics Platform"/>
            <consortium name="The Broad Institute Genome Sequencing Center for Infectious Disease"/>
            <person name="Wu L."/>
            <person name="Ma J."/>
        </authorList>
    </citation>
    <scope>NUCLEOTIDE SEQUENCE [LARGE SCALE GENOMIC DNA]</scope>
    <source>
        <strain evidence="3">CGMCC 4.7289</strain>
    </source>
</reference>